<dbReference type="EMBL" id="GEEE01024068">
    <property type="protein sequence ID" value="JAP39157.1"/>
    <property type="molecule type" value="Transcribed_RNA"/>
</dbReference>
<feature type="transmembrane region" description="Helical" evidence="14">
    <location>
        <begin position="431"/>
        <end position="451"/>
    </location>
</feature>
<dbReference type="Pfam" id="PF00515">
    <property type="entry name" value="TPR_1"/>
    <property type="match status" value="1"/>
</dbReference>
<feature type="transmembrane region" description="Helical" evidence="14">
    <location>
        <begin position="168"/>
        <end position="188"/>
    </location>
</feature>
<feature type="domain" description="DUF1736" evidence="15">
    <location>
        <begin position="311"/>
        <end position="382"/>
    </location>
</feature>
<feature type="transmembrane region" description="Helical" evidence="14">
    <location>
        <begin position="143"/>
        <end position="162"/>
    </location>
</feature>
<feature type="transmembrane region" description="Helical" evidence="14">
    <location>
        <begin position="287"/>
        <end position="306"/>
    </location>
</feature>
<evidence type="ECO:0000256" key="9">
    <source>
        <dbReference type="ARBA" id="ARBA00022803"/>
    </source>
</evidence>
<evidence type="ECO:0000256" key="2">
    <source>
        <dbReference type="ARBA" id="ARBA00004240"/>
    </source>
</evidence>
<dbReference type="UniPathway" id="UPA00378"/>
<dbReference type="EC" id="2.4.1.109" evidence="5"/>
<evidence type="ECO:0000256" key="14">
    <source>
        <dbReference type="SAM" id="Phobius"/>
    </source>
</evidence>
<dbReference type="PANTHER" id="PTHR44395:SF1">
    <property type="entry name" value="PROTEIN O-MANNOSYL-TRANSFERASE TMTC3"/>
    <property type="match status" value="1"/>
</dbReference>
<dbReference type="SUPFAM" id="SSF48452">
    <property type="entry name" value="TPR-like"/>
    <property type="match status" value="2"/>
</dbReference>
<name>A0A0X3NNJ4_SCHSO</name>
<keyword evidence="8" id="KW-0677">Repeat</keyword>
<feature type="repeat" description="TPR" evidence="13">
    <location>
        <begin position="548"/>
        <end position="581"/>
    </location>
</feature>
<evidence type="ECO:0000256" key="3">
    <source>
        <dbReference type="ARBA" id="ARBA00004922"/>
    </source>
</evidence>
<feature type="repeat" description="TPR" evidence="13">
    <location>
        <begin position="514"/>
        <end position="547"/>
    </location>
</feature>
<evidence type="ECO:0000256" key="13">
    <source>
        <dbReference type="PROSITE-ProRule" id="PRU00339"/>
    </source>
</evidence>
<sequence>FFLVVFKIIGAYTSPTNFYLADLEYAMRIFTHGSFAYLFLVLLSSLIYLNALFCEFVFDDSSAIVDNRDLRPKTPVDELFKNDFWGTRMDKESSHKSYRPLTVLTFRWNYALGRLDPFGYHAVNVALHCCVTILFYRFSFYILEKCGALAAALLFAVHPIHVEAVTSVVGRAEILSAAFFLIVLNLYLRLLNRKYSFYSTALTLLIIDVLIFAGTLCKEQCITVVAVAFAYDFLNVLINILRECTACSAAPTVNFFIDLQTFKFPAKVLKLFFLRASCKDHSPFRQFIFRTFFLAGGAIAFLLFRLRIMKSELPHFTPFDNPAAHAGPLSRRLTHLYLIFFNLKLLFFPSSLCADWTMGSIPLVASWIDSRNLQTFSAFVLLFVVGVRSIHPRTPRKQALSLMMGLSLMVFPFIPASNLFFYVGFVVAERVLYIPSLGFCLLIGLGFQNICRALSAPGTSSSSARRTSCRKGCPPVLLLFVLAVFACKTVRRNYDWADEYSLFTSAVRVNQHNAKLWNNVGHALEARNNYSEALHFFQKAVEAQPNDMGAHINVGRTFVNLGLYKEAEAAYTRALDYFPKPRKGMTYHTRVSPKDLTVFINLANLLVKDQNRLEEADALLRRAISLREDYVDAYQNRGSLLVRLQRFSEAEQMYRAGLKHQPTNAALLYNLGVVLLETNRTEEAYLNFHKALFYEPGHEQTKFVLAASYADTSDPQLREKARLLYEELSQGDFDPVRVHFGLALLYSDASDFETAIKHYNTVLKHEATHRSSLFNLALMYNNELRQPLSAIPLLKQLIESHPSHTKSYLLLGDIELSVRKNPTEARRLFEKAVSLEPGNLQARHNLCVSIVDSGDLVGGERCLVEAARLATDKDHYIFKHLSIVRARLTASAGTPRSPSEDKDDS</sequence>
<protein>
    <recommendedName>
        <fullName evidence="5">dolichyl-phosphate-mannose--protein mannosyltransferase</fullName>
        <ecNumber evidence="5">2.4.1.109</ecNumber>
    </recommendedName>
</protein>
<comment type="subcellular location">
    <subcellularLocation>
        <location evidence="2">Endoplasmic reticulum</location>
    </subcellularLocation>
    <subcellularLocation>
        <location evidence="1">Membrane</location>
        <topology evidence="1">Multi-pass membrane protein</topology>
    </subcellularLocation>
</comment>
<evidence type="ECO:0000256" key="5">
    <source>
        <dbReference type="ARBA" id="ARBA00012839"/>
    </source>
</evidence>
<dbReference type="GO" id="GO:0005783">
    <property type="term" value="C:endoplasmic reticulum"/>
    <property type="evidence" value="ECO:0007669"/>
    <property type="project" value="UniProtKB-SubCell"/>
</dbReference>
<keyword evidence="9 13" id="KW-0802">TPR repeat</keyword>
<dbReference type="GO" id="GO:0016020">
    <property type="term" value="C:membrane"/>
    <property type="evidence" value="ECO:0007669"/>
    <property type="project" value="UniProtKB-SubCell"/>
</dbReference>
<dbReference type="GO" id="GO:0004169">
    <property type="term" value="F:dolichyl-phosphate-mannose-protein mannosyltransferase activity"/>
    <property type="evidence" value="ECO:0007669"/>
    <property type="project" value="UniProtKB-EC"/>
</dbReference>
<dbReference type="InterPro" id="IPR019734">
    <property type="entry name" value="TPR_rpt"/>
</dbReference>
<dbReference type="InterPro" id="IPR011990">
    <property type="entry name" value="TPR-like_helical_dom_sf"/>
</dbReference>
<dbReference type="InterPro" id="IPR013618">
    <property type="entry name" value="TMTC_DUF1736"/>
</dbReference>
<feature type="transmembrane region" description="Helical" evidence="14">
    <location>
        <begin position="372"/>
        <end position="390"/>
    </location>
</feature>
<evidence type="ECO:0000256" key="1">
    <source>
        <dbReference type="ARBA" id="ARBA00004141"/>
    </source>
</evidence>
<comment type="pathway">
    <text evidence="3">Protein modification; protein glycosylation.</text>
</comment>
<dbReference type="PROSITE" id="PS50293">
    <property type="entry name" value="TPR_REGION"/>
    <property type="match status" value="1"/>
</dbReference>
<feature type="transmembrane region" description="Helical" evidence="14">
    <location>
        <begin position="195"/>
        <end position="216"/>
    </location>
</feature>
<dbReference type="Pfam" id="PF08409">
    <property type="entry name" value="TMTC_DUF1736"/>
    <property type="match status" value="1"/>
</dbReference>
<feature type="transmembrane region" description="Helical" evidence="14">
    <location>
        <begin position="35"/>
        <end position="58"/>
    </location>
</feature>
<feature type="repeat" description="TPR" evidence="13">
    <location>
        <begin position="631"/>
        <end position="664"/>
    </location>
</feature>
<dbReference type="Pfam" id="PF13374">
    <property type="entry name" value="TPR_10"/>
    <property type="match status" value="1"/>
</dbReference>
<evidence type="ECO:0000259" key="15">
    <source>
        <dbReference type="Pfam" id="PF08409"/>
    </source>
</evidence>
<keyword evidence="10" id="KW-0256">Endoplasmic reticulum</keyword>
<accession>A0A0X3NNJ4</accession>
<dbReference type="PROSITE" id="PS50005">
    <property type="entry name" value="TPR"/>
    <property type="match status" value="5"/>
</dbReference>
<evidence type="ECO:0000256" key="8">
    <source>
        <dbReference type="ARBA" id="ARBA00022737"/>
    </source>
</evidence>
<proteinExistence type="inferred from homology"/>
<feature type="transmembrane region" description="Helical" evidence="14">
    <location>
        <begin position="402"/>
        <end position="425"/>
    </location>
</feature>
<evidence type="ECO:0000256" key="6">
    <source>
        <dbReference type="ARBA" id="ARBA00022679"/>
    </source>
</evidence>
<dbReference type="PANTHER" id="PTHR44395">
    <property type="match status" value="1"/>
</dbReference>
<evidence type="ECO:0000256" key="4">
    <source>
        <dbReference type="ARBA" id="ARBA00007882"/>
    </source>
</evidence>
<keyword evidence="11 14" id="KW-1133">Transmembrane helix</keyword>
<dbReference type="SMART" id="SM00028">
    <property type="entry name" value="TPR"/>
    <property type="match status" value="7"/>
</dbReference>
<evidence type="ECO:0000313" key="16">
    <source>
        <dbReference type="EMBL" id="JAP39157.1"/>
    </source>
</evidence>
<dbReference type="AlphaFoldDB" id="A0A0X3NNJ4"/>
<organism evidence="16">
    <name type="scientific">Schistocephalus solidus</name>
    <name type="common">Tapeworm</name>
    <dbReference type="NCBI Taxonomy" id="70667"/>
    <lineage>
        <taxon>Eukaryota</taxon>
        <taxon>Metazoa</taxon>
        <taxon>Spiralia</taxon>
        <taxon>Lophotrochozoa</taxon>
        <taxon>Platyhelminthes</taxon>
        <taxon>Cestoda</taxon>
        <taxon>Eucestoda</taxon>
        <taxon>Diphyllobothriidea</taxon>
        <taxon>Diphyllobothriidae</taxon>
        <taxon>Schistocephalus</taxon>
    </lineage>
</organism>
<evidence type="ECO:0000256" key="10">
    <source>
        <dbReference type="ARBA" id="ARBA00022824"/>
    </source>
</evidence>
<gene>
    <name evidence="16" type="primary">TMTC3</name>
    <name evidence="16" type="ORF">TR137271</name>
</gene>
<keyword evidence="12 14" id="KW-0472">Membrane</keyword>
<feature type="repeat" description="TPR" evidence="13">
    <location>
        <begin position="736"/>
        <end position="769"/>
    </location>
</feature>
<feature type="non-terminal residue" evidence="16">
    <location>
        <position position="1"/>
    </location>
</feature>
<feature type="repeat" description="TPR" evidence="13">
    <location>
        <begin position="665"/>
        <end position="698"/>
    </location>
</feature>
<keyword evidence="7 14" id="KW-0812">Transmembrane</keyword>
<dbReference type="Gene3D" id="1.25.40.10">
    <property type="entry name" value="Tetratricopeptide repeat domain"/>
    <property type="match status" value="3"/>
</dbReference>
<keyword evidence="6" id="KW-0808">Transferase</keyword>
<reference evidence="16" key="1">
    <citation type="submission" date="2016-01" db="EMBL/GenBank/DDBJ databases">
        <title>Reference transcriptome for the parasite Schistocephalus solidus: insights into the molecular evolution of parasitism.</title>
        <authorList>
            <person name="Hebert F.O."/>
            <person name="Grambauer S."/>
            <person name="Barber I."/>
            <person name="Landry C.R."/>
            <person name="Aubin-Horth N."/>
        </authorList>
    </citation>
    <scope>NUCLEOTIDE SEQUENCE</scope>
</reference>
<dbReference type="Pfam" id="PF13432">
    <property type="entry name" value="TPR_16"/>
    <property type="match status" value="2"/>
</dbReference>
<evidence type="ECO:0000256" key="12">
    <source>
        <dbReference type="ARBA" id="ARBA00023136"/>
    </source>
</evidence>
<evidence type="ECO:0000256" key="11">
    <source>
        <dbReference type="ARBA" id="ARBA00022989"/>
    </source>
</evidence>
<dbReference type="Pfam" id="PF13181">
    <property type="entry name" value="TPR_8"/>
    <property type="match status" value="1"/>
</dbReference>
<dbReference type="EMBL" id="GEEE01010424">
    <property type="protein sequence ID" value="JAP52801.1"/>
    <property type="molecule type" value="Transcribed_RNA"/>
</dbReference>
<comment type="similarity">
    <text evidence="4">Belongs to the TMTC family.</text>
</comment>
<evidence type="ECO:0000256" key="7">
    <source>
        <dbReference type="ARBA" id="ARBA00022692"/>
    </source>
</evidence>